<dbReference type="AlphaFoldDB" id="A0A0S3QU31"/>
<keyword evidence="2" id="KW-1185">Reference proteome</keyword>
<evidence type="ECO:0000313" key="1">
    <source>
        <dbReference type="EMBL" id="BAT71829.1"/>
    </source>
</evidence>
<dbReference type="KEGG" id="ttk:TST_1035"/>
<proteinExistence type="predicted"/>
<organism evidence="1 2">
    <name type="scientific">Thermosulfidibacter takaii (strain DSM 17441 / JCM 13301 / NBRC 103674 / ABI70S6)</name>
    <dbReference type="NCBI Taxonomy" id="1298851"/>
    <lineage>
        <taxon>Bacteria</taxon>
        <taxon>Pseudomonadati</taxon>
        <taxon>Thermosulfidibacterota</taxon>
        <taxon>Thermosulfidibacteria</taxon>
        <taxon>Thermosulfidibacterales</taxon>
        <taxon>Thermosulfidibacteraceae</taxon>
    </lineage>
</organism>
<reference evidence="2" key="1">
    <citation type="journal article" date="2018" name="Science">
        <title>A primordial and reversible TCA cycle in a facultatively chemolithoautotrophic thermophile.</title>
        <authorList>
            <person name="Nunoura T."/>
            <person name="Chikaraishi Y."/>
            <person name="Izaki R."/>
            <person name="Suwa T."/>
            <person name="Sato T."/>
            <person name="Harada T."/>
            <person name="Mori K."/>
            <person name="Kato Y."/>
            <person name="Miyazaki M."/>
            <person name="Shimamura S."/>
            <person name="Yanagawa K."/>
            <person name="Shuto A."/>
            <person name="Ohkouchi N."/>
            <person name="Fujita N."/>
            <person name="Takaki Y."/>
            <person name="Atomi H."/>
            <person name="Takai K."/>
        </authorList>
    </citation>
    <scope>NUCLEOTIDE SEQUENCE [LARGE SCALE GENOMIC DNA]</scope>
    <source>
        <strain evidence="2">DSM 17441 / JCM 13301 / NBRC 103674 / ABI70S6</strain>
    </source>
</reference>
<dbReference type="Proteomes" id="UP000063234">
    <property type="component" value="Chromosome"/>
</dbReference>
<gene>
    <name evidence="1" type="ORF">TST_1035</name>
</gene>
<dbReference type="STRING" id="1298851.TST_1035"/>
<dbReference type="EMBL" id="AP013035">
    <property type="protein sequence ID" value="BAT71829.1"/>
    <property type="molecule type" value="Genomic_DNA"/>
</dbReference>
<evidence type="ECO:0000313" key="2">
    <source>
        <dbReference type="Proteomes" id="UP000063234"/>
    </source>
</evidence>
<protein>
    <submittedName>
        <fullName evidence="1">Uncharacterized protein</fullName>
    </submittedName>
</protein>
<sequence length="609" mass="72275">MLNMPLDALLGGKRMAQWLEFKGNWFIDLGILGFVNLMEEVYGWDLEKLKEKLSEEEKLIYYGFFPLAYMYKWLKDRSYPVSIEIPEEAHLEKLQEKEAPEIFEEVWWRWIVPMFEDRWVSKKLHDIIDKGKIPPPETGISSQAEEVVSKAKEILRLHEDEIKKILRLRNPLKRLNLIQIEKLKTDPNKSFELKLKIDQLNNLIEHLEKALKYCFDQVIRARKVRGENSDVFYRLPIYSNFFGNFLFFNPSDKNKLMKQKEDFYRVISWDPQKNELTSIAKELNKLFPSFDEFSNEFYTNFSSKNINIERLFIFLINFPYAFNRISGMNITFYSNSLKFSYLVNKKIKLLTQKERSSDSIFSLAWKGIIDVLYEHKASWALENMYLIQYRRLDNKVQEDVEYIGISKLQAEILADEDFRKRLNISIRIAEKGSKSYIWLLEEFLKNKPLLPVFYKNLKLYFAGKLNSILYPHYSSLIYSIAIDKVLKDLSNEKGFTFSDKFFNRNKSTISSIKTTANIYFSIAKLIQENFTEFSLKEKESLAFRLFSLLRKGQKYGFVNELLRSLHQLNGDVERFIRYLFAQILQNDYTWQENSIPIIAGFIEGGDKNE</sequence>
<name>A0A0S3QU31_THET7</name>
<accession>A0A0S3QU31</accession>